<dbReference type="EMBL" id="JADNRY010001180">
    <property type="protein sequence ID" value="KAF9019964.1"/>
    <property type="molecule type" value="Genomic_DNA"/>
</dbReference>
<evidence type="ECO:0000313" key="3">
    <source>
        <dbReference type="Proteomes" id="UP000772434"/>
    </source>
</evidence>
<gene>
    <name evidence="2" type="ORF">BDP27DRAFT_1439730</name>
</gene>
<accession>A0A9P5TVN9</accession>
<reference evidence="2" key="1">
    <citation type="submission" date="2020-11" db="EMBL/GenBank/DDBJ databases">
        <authorList>
            <consortium name="DOE Joint Genome Institute"/>
            <person name="Ahrendt S."/>
            <person name="Riley R."/>
            <person name="Andreopoulos W."/>
            <person name="Labutti K."/>
            <person name="Pangilinan J."/>
            <person name="Ruiz-Duenas F.J."/>
            <person name="Barrasa J.M."/>
            <person name="Sanchez-Garcia M."/>
            <person name="Camarero S."/>
            <person name="Miyauchi S."/>
            <person name="Serrano A."/>
            <person name="Linde D."/>
            <person name="Babiker R."/>
            <person name="Drula E."/>
            <person name="Ayuso-Fernandez I."/>
            <person name="Pacheco R."/>
            <person name="Padilla G."/>
            <person name="Ferreira P."/>
            <person name="Barriuso J."/>
            <person name="Kellner H."/>
            <person name="Castanera R."/>
            <person name="Alfaro M."/>
            <person name="Ramirez L."/>
            <person name="Pisabarro A.G."/>
            <person name="Kuo A."/>
            <person name="Tritt A."/>
            <person name="Lipzen A."/>
            <person name="He G."/>
            <person name="Yan M."/>
            <person name="Ng V."/>
            <person name="Cullen D."/>
            <person name="Martin F."/>
            <person name="Rosso M.-N."/>
            <person name="Henrissat B."/>
            <person name="Hibbett D."/>
            <person name="Martinez A.T."/>
            <person name="Grigoriev I.V."/>
        </authorList>
    </citation>
    <scope>NUCLEOTIDE SEQUENCE</scope>
    <source>
        <strain evidence="2">AH 40177</strain>
    </source>
</reference>
<feature type="compositionally biased region" description="Acidic residues" evidence="1">
    <location>
        <begin position="237"/>
        <end position="249"/>
    </location>
</feature>
<feature type="region of interest" description="Disordered" evidence="1">
    <location>
        <begin position="219"/>
        <end position="393"/>
    </location>
</feature>
<keyword evidence="3" id="KW-1185">Reference proteome</keyword>
<dbReference type="Proteomes" id="UP000772434">
    <property type="component" value="Unassembled WGS sequence"/>
</dbReference>
<name>A0A9P5TVN9_9AGAR</name>
<sequence length="690" mass="76769">MSADQGLPDWWPTLPSEIIESYLALTSAADSDNLLDDFKSHKASFFALAEPLVQKFDLPSLSQQDSYFISQDTGCLPITGDIPQEYSARLIWASAVAIQRKLSPHLLAAVKNKSYRPVSEVKHIRVQFTVLTPRLVFLREHVLGRRSCPLMIESVFAACQKLSRIVRRMDKSPSDDPAWYLADHLVNHILEYVVPRFQTPDRPIPIPLDKDCRETEWLGDQEPVDDEPPGAPNSVSEEGEGEEEVEEPSDVPSQSERSVYEEPLSHSRTSPVADKSSRSTRNSTARKKSQAPPAPPPKVVPAKVAPPKKAKKTPAPRPVPKASKEVKTLSIPKVPKTSRISPDVKTTETSKPKAPPAVTKLAGPPKGKSKNKVQDAKGKGKGKEVISDPVVPPSLKRKRLNDVVDEAEAESIPVLVQQRPNTAPLEPSCEPTPAPVPPENLVFLVPDEDVDSLDLDSLFQRLASRSSKEFVAPGSTEYRTVIVRFERDALDLPSFEEILPRGNQKPKELFKTSMTWGVTPELDAFLDLPAVSTGTHQMSWRVFLRANRAFCNTDVVAREIPCLQCAARRPTDSKERTAYRTCSDTLHVPEVVEVLDETYEASKGSRVNIAKQVNTIARIRTSYDAAIKAREQLNVSISSTFDALQHEVQELRSMAPDPHYIIFRRSPLAWISLLSPLSGQYLVFLVYRHL</sequence>
<comment type="caution">
    <text evidence="2">The sequence shown here is derived from an EMBL/GenBank/DDBJ whole genome shotgun (WGS) entry which is preliminary data.</text>
</comment>
<protein>
    <submittedName>
        <fullName evidence="2">Uncharacterized protein</fullName>
    </submittedName>
</protein>
<organism evidence="2 3">
    <name type="scientific">Rhodocollybia butyracea</name>
    <dbReference type="NCBI Taxonomy" id="206335"/>
    <lineage>
        <taxon>Eukaryota</taxon>
        <taxon>Fungi</taxon>
        <taxon>Dikarya</taxon>
        <taxon>Basidiomycota</taxon>
        <taxon>Agaricomycotina</taxon>
        <taxon>Agaricomycetes</taxon>
        <taxon>Agaricomycetidae</taxon>
        <taxon>Agaricales</taxon>
        <taxon>Marasmiineae</taxon>
        <taxon>Omphalotaceae</taxon>
        <taxon>Rhodocollybia</taxon>
    </lineage>
</organism>
<feature type="compositionally biased region" description="Acidic residues" evidence="1">
    <location>
        <begin position="219"/>
        <end position="228"/>
    </location>
</feature>
<dbReference type="AlphaFoldDB" id="A0A9P5TVN9"/>
<feature type="compositionally biased region" description="Basic and acidic residues" evidence="1">
    <location>
        <begin position="372"/>
        <end position="386"/>
    </location>
</feature>
<evidence type="ECO:0000256" key="1">
    <source>
        <dbReference type="SAM" id="MobiDB-lite"/>
    </source>
</evidence>
<proteinExistence type="predicted"/>
<evidence type="ECO:0000313" key="2">
    <source>
        <dbReference type="EMBL" id="KAF9019964.1"/>
    </source>
</evidence>